<dbReference type="EMBL" id="JARJLG010000056">
    <property type="protein sequence ID" value="KAJ7758131.1"/>
    <property type="molecule type" value="Genomic_DNA"/>
</dbReference>
<accession>A0AAD7NEZ4</accession>
<proteinExistence type="predicted"/>
<protein>
    <submittedName>
        <fullName evidence="1">Uncharacterized protein</fullName>
    </submittedName>
</protein>
<comment type="caution">
    <text evidence="1">The sequence shown here is derived from an EMBL/GenBank/DDBJ whole genome shotgun (WGS) entry which is preliminary data.</text>
</comment>
<name>A0AAD7NEZ4_9AGAR</name>
<keyword evidence="2" id="KW-1185">Reference proteome</keyword>
<dbReference type="Proteomes" id="UP001215280">
    <property type="component" value="Unassembled WGS sequence"/>
</dbReference>
<dbReference type="AlphaFoldDB" id="A0AAD7NEZ4"/>
<evidence type="ECO:0000313" key="2">
    <source>
        <dbReference type="Proteomes" id="UP001215280"/>
    </source>
</evidence>
<gene>
    <name evidence="1" type="ORF">DFH07DRAFT_818804</name>
</gene>
<reference evidence="1" key="1">
    <citation type="submission" date="2023-03" db="EMBL/GenBank/DDBJ databases">
        <title>Massive genome expansion in bonnet fungi (Mycena s.s.) driven by repeated elements and novel gene families across ecological guilds.</title>
        <authorList>
            <consortium name="Lawrence Berkeley National Laboratory"/>
            <person name="Harder C.B."/>
            <person name="Miyauchi S."/>
            <person name="Viragh M."/>
            <person name="Kuo A."/>
            <person name="Thoen E."/>
            <person name="Andreopoulos B."/>
            <person name="Lu D."/>
            <person name="Skrede I."/>
            <person name="Drula E."/>
            <person name="Henrissat B."/>
            <person name="Morin E."/>
            <person name="Kohler A."/>
            <person name="Barry K."/>
            <person name="LaButti K."/>
            <person name="Morin E."/>
            <person name="Salamov A."/>
            <person name="Lipzen A."/>
            <person name="Mereny Z."/>
            <person name="Hegedus B."/>
            <person name="Baldrian P."/>
            <person name="Stursova M."/>
            <person name="Weitz H."/>
            <person name="Taylor A."/>
            <person name="Grigoriev I.V."/>
            <person name="Nagy L.G."/>
            <person name="Martin F."/>
            <person name="Kauserud H."/>
        </authorList>
    </citation>
    <scope>NUCLEOTIDE SEQUENCE</scope>
    <source>
        <strain evidence="1">CBHHK188m</strain>
    </source>
</reference>
<sequence length="166" mass="18552">MAQAGLPTVSNADLDCMLRPYFRTEEELAAGKRLFLLNAEGSVPTGEIPMLGRKPNEDGQPTLKLLTIPEDRLAIRFFRGGFPATKAMVFFDFHQVSIPTKIQLKALHDVLGMQPGDGSECFAVLKDVWCVLCRPGRADCDSSVIQGRRFDTTVSTLHRWRRNCKI</sequence>
<organism evidence="1 2">
    <name type="scientific">Mycena maculata</name>
    <dbReference type="NCBI Taxonomy" id="230809"/>
    <lineage>
        <taxon>Eukaryota</taxon>
        <taxon>Fungi</taxon>
        <taxon>Dikarya</taxon>
        <taxon>Basidiomycota</taxon>
        <taxon>Agaricomycotina</taxon>
        <taxon>Agaricomycetes</taxon>
        <taxon>Agaricomycetidae</taxon>
        <taxon>Agaricales</taxon>
        <taxon>Marasmiineae</taxon>
        <taxon>Mycenaceae</taxon>
        <taxon>Mycena</taxon>
    </lineage>
</organism>
<evidence type="ECO:0000313" key="1">
    <source>
        <dbReference type="EMBL" id="KAJ7758131.1"/>
    </source>
</evidence>